<dbReference type="InterPro" id="IPR017150">
    <property type="entry name" value="Pept_M20_glutamate_carboxypep"/>
</dbReference>
<protein>
    <submittedName>
        <fullName evidence="4">M20 family metallopeptidase</fullName>
    </submittedName>
</protein>
<evidence type="ECO:0000256" key="1">
    <source>
        <dbReference type="ARBA" id="ARBA00022723"/>
    </source>
</evidence>
<dbReference type="InterPro" id="IPR050072">
    <property type="entry name" value="Peptidase_M20A"/>
</dbReference>
<dbReference type="InterPro" id="IPR011650">
    <property type="entry name" value="Peptidase_M20_dimer"/>
</dbReference>
<dbReference type="Proteomes" id="UP001596505">
    <property type="component" value="Unassembled WGS sequence"/>
</dbReference>
<dbReference type="CDD" id="cd03885">
    <property type="entry name" value="M20_CPDG2"/>
    <property type="match status" value="1"/>
</dbReference>
<dbReference type="RefSeq" id="WP_380964261.1">
    <property type="nucleotide sequence ID" value="NZ_JBHTCO010000004.1"/>
</dbReference>
<dbReference type="Pfam" id="PF07687">
    <property type="entry name" value="M20_dimer"/>
    <property type="match status" value="1"/>
</dbReference>
<reference evidence="5" key="1">
    <citation type="journal article" date="2019" name="Int. J. Syst. Evol. Microbiol.">
        <title>The Global Catalogue of Microorganisms (GCM) 10K type strain sequencing project: providing services to taxonomists for standard genome sequencing and annotation.</title>
        <authorList>
            <consortium name="The Broad Institute Genomics Platform"/>
            <consortium name="The Broad Institute Genome Sequencing Center for Infectious Disease"/>
            <person name="Wu L."/>
            <person name="Ma J."/>
        </authorList>
    </citation>
    <scope>NUCLEOTIDE SEQUENCE [LARGE SCALE GENOMIC DNA]</scope>
    <source>
        <strain evidence="5">CGMCC 1.16305</strain>
    </source>
</reference>
<dbReference type="InterPro" id="IPR036264">
    <property type="entry name" value="Bact_exopeptidase_dim_dom"/>
</dbReference>
<dbReference type="PIRSF" id="PIRSF037238">
    <property type="entry name" value="Carboxypeptidase_G2"/>
    <property type="match status" value="1"/>
</dbReference>
<feature type="domain" description="Peptidase M20 dimerisation" evidence="3">
    <location>
        <begin position="179"/>
        <end position="272"/>
    </location>
</feature>
<sequence length="374" mass="40871">MDRMLDYLQKNKNNILSDLEKLVRAESPSDDKKHVDRCGAVLRELFQKHLNIEAEVISQEKAGNDLRFTYGEGESQILILAHFDTVWDVGRLSFHVEDGKAYGPGILDMKGGIIQSLWALKACRVLNLPLNKKIVFLCTSDEEVGSTASRELIEQEALKSEAVLVPEPAVAKSGALKTSRKGVGQFKIIIKGKASHAGNHPEDGISAVEEMAHQILYLHSLNDYEKGTTINAGITHGGSRVNVVAERAEIDVDARVSSMQEGERISHLIHDIKPHLKGTTVKVLGDIERPPMVKTKKTEQLFQIAQSCAKELGIQLKEEKVGGGSDGNFTSALGIPTLDGLGSVGEGPHAEYEHILIDQLPVRSALMAKLLVNL</sequence>
<dbReference type="PANTHER" id="PTHR43808">
    <property type="entry name" value="ACETYLORNITHINE DEACETYLASE"/>
    <property type="match status" value="1"/>
</dbReference>
<dbReference type="PANTHER" id="PTHR43808:SF9">
    <property type="entry name" value="BLL0789 PROTEIN"/>
    <property type="match status" value="1"/>
</dbReference>
<gene>
    <name evidence="4" type="ORF">ACFQRG_04795</name>
</gene>
<dbReference type="Gene3D" id="3.30.70.360">
    <property type="match status" value="1"/>
</dbReference>
<dbReference type="Gene3D" id="3.40.630.10">
    <property type="entry name" value="Zn peptidases"/>
    <property type="match status" value="1"/>
</dbReference>
<dbReference type="SUPFAM" id="SSF55031">
    <property type="entry name" value="Bacterial exopeptidase dimerisation domain"/>
    <property type="match status" value="1"/>
</dbReference>
<comment type="caution">
    <text evidence="4">The sequence shown here is derived from an EMBL/GenBank/DDBJ whole genome shotgun (WGS) entry which is preliminary data.</text>
</comment>
<dbReference type="Pfam" id="PF01546">
    <property type="entry name" value="Peptidase_M20"/>
    <property type="match status" value="1"/>
</dbReference>
<keyword evidence="5" id="KW-1185">Reference proteome</keyword>
<evidence type="ECO:0000313" key="4">
    <source>
        <dbReference type="EMBL" id="MFC7392292.1"/>
    </source>
</evidence>
<evidence type="ECO:0000259" key="3">
    <source>
        <dbReference type="Pfam" id="PF07687"/>
    </source>
</evidence>
<dbReference type="SUPFAM" id="SSF53187">
    <property type="entry name" value="Zn-dependent exopeptidases"/>
    <property type="match status" value="1"/>
</dbReference>
<proteinExistence type="predicted"/>
<dbReference type="EMBL" id="JBHTCO010000004">
    <property type="protein sequence ID" value="MFC7392292.1"/>
    <property type="molecule type" value="Genomic_DNA"/>
</dbReference>
<name>A0ABW2PSG5_9BACL</name>
<keyword evidence="2" id="KW-0378">Hydrolase</keyword>
<evidence type="ECO:0000313" key="5">
    <source>
        <dbReference type="Proteomes" id="UP001596505"/>
    </source>
</evidence>
<keyword evidence="1" id="KW-0479">Metal-binding</keyword>
<accession>A0ABW2PSG5</accession>
<evidence type="ECO:0000256" key="2">
    <source>
        <dbReference type="ARBA" id="ARBA00022801"/>
    </source>
</evidence>
<dbReference type="InterPro" id="IPR002933">
    <property type="entry name" value="Peptidase_M20"/>
</dbReference>
<organism evidence="4 5">
    <name type="scientific">Scopulibacillus cellulosilyticus</name>
    <dbReference type="NCBI Taxonomy" id="2665665"/>
    <lineage>
        <taxon>Bacteria</taxon>
        <taxon>Bacillati</taxon>
        <taxon>Bacillota</taxon>
        <taxon>Bacilli</taxon>
        <taxon>Bacillales</taxon>
        <taxon>Sporolactobacillaceae</taxon>
        <taxon>Scopulibacillus</taxon>
    </lineage>
</organism>